<keyword evidence="3 6" id="KW-0808">Transferase</keyword>
<feature type="region of interest" description="Disordered" evidence="4">
    <location>
        <begin position="1"/>
        <end position="54"/>
    </location>
</feature>
<organism evidence="6 7">
    <name type="scientific">Sediminicoccus rosea</name>
    <dbReference type="NCBI Taxonomy" id="1225128"/>
    <lineage>
        <taxon>Bacteria</taxon>
        <taxon>Pseudomonadati</taxon>
        <taxon>Pseudomonadota</taxon>
        <taxon>Alphaproteobacteria</taxon>
        <taxon>Acetobacterales</taxon>
        <taxon>Roseomonadaceae</taxon>
        <taxon>Sediminicoccus</taxon>
    </lineage>
</organism>
<dbReference type="EC" id="2.4.-.-" evidence="6"/>
<evidence type="ECO:0000256" key="1">
    <source>
        <dbReference type="ARBA" id="ARBA00006739"/>
    </source>
</evidence>
<dbReference type="CDD" id="cd04186">
    <property type="entry name" value="GT_2_like_c"/>
    <property type="match status" value="1"/>
</dbReference>
<dbReference type="GO" id="GO:0016757">
    <property type="term" value="F:glycosyltransferase activity"/>
    <property type="evidence" value="ECO:0007669"/>
    <property type="project" value="UniProtKB-KW"/>
</dbReference>
<evidence type="ECO:0000313" key="6">
    <source>
        <dbReference type="EMBL" id="WPB85436.1"/>
    </source>
</evidence>
<proteinExistence type="inferred from homology"/>
<evidence type="ECO:0000256" key="3">
    <source>
        <dbReference type="ARBA" id="ARBA00022679"/>
    </source>
</evidence>
<evidence type="ECO:0000256" key="4">
    <source>
        <dbReference type="SAM" id="MobiDB-lite"/>
    </source>
</evidence>
<dbReference type="PANTHER" id="PTHR43179">
    <property type="entry name" value="RHAMNOSYLTRANSFERASE WBBL"/>
    <property type="match status" value="1"/>
</dbReference>
<sequence length="652" mass="70330">MAPEPMDGSAETREASPEGIPPVAVPGGEVRPMAEAAGLTGWAAPDPLTPDEPPEIGLDVEGVSTSIVTAEPQRDPQGRFRLSWPLPPLLRDGVARRVRAFHMLSGQELDGSPLTLAAPPLPAAPPAATPDAAADGAHAMGLRWPEGLAGMRPAGGVTPIAEGVLGETDAPGGYLRFQLLAEAPEGPQAPRRGIRLVADAVAPVVCLHFRLGEAVADQPMAWEVTAWLPEATEAHVKARFDITLERREGPVFHTLRRLRRGTLFRRPSDHAFEITLAPEEAALLAEDGVWIGLIARSAKGLSAWLPSLGPAPLPEAARFEDARLDEAFAHAVGFVRVHGEARREAHPLLPGLWEPPPPARATARPAGQAHPFTQVILPVYNGHDEVRACLHALRAAATGPMQVVMVDDGSRDFTAEMLRAEAMADPRFILHRRDNNRGYTKSINEGVLLTGADWVVVLNSDTLVSKGWLDRLHAAALARPGTGMVGPLSNAATWQSVPAAKRPDGSWSTNAVIQPRHLARMQAILDEVSERAYPEFPVLNGFCTLIAREVFDRVGLYDEDAFPTGYGEETDLCLRARQAGFRLTLADDCFVYHHKSVTFGQAERTRLSRQGGLEMTNKHSGVIVPALERIMQDCAPLGRLRARLSNLAAELD</sequence>
<dbReference type="Gene3D" id="3.90.550.10">
    <property type="entry name" value="Spore Coat Polysaccharide Biosynthesis Protein SpsA, Chain A"/>
    <property type="match status" value="1"/>
</dbReference>
<evidence type="ECO:0000256" key="2">
    <source>
        <dbReference type="ARBA" id="ARBA00022676"/>
    </source>
</evidence>
<reference evidence="6 7" key="1">
    <citation type="submission" date="2023-11" db="EMBL/GenBank/DDBJ databases">
        <title>Arctic aerobic anoxygenic photoheterotroph Sediminicoccus rosea KRV36 adapts its photosynthesis to long days of polar summer.</title>
        <authorList>
            <person name="Tomasch J."/>
            <person name="Kopejtka K."/>
            <person name="Bily T."/>
            <person name="Gardiner A.T."/>
            <person name="Gardian Z."/>
            <person name="Shivaramu S."/>
            <person name="Koblizek M."/>
            <person name="Engelhardt F."/>
            <person name="Kaftan D."/>
        </authorList>
    </citation>
    <scope>NUCLEOTIDE SEQUENCE [LARGE SCALE GENOMIC DNA]</scope>
    <source>
        <strain evidence="6 7">R-30</strain>
    </source>
</reference>
<protein>
    <submittedName>
        <fullName evidence="6">Glycosyltransferase family 2 protein</fullName>
        <ecNumber evidence="6">2.4.-.-</ecNumber>
    </submittedName>
</protein>
<evidence type="ECO:0000313" key="7">
    <source>
        <dbReference type="Proteomes" id="UP001305521"/>
    </source>
</evidence>
<evidence type="ECO:0000259" key="5">
    <source>
        <dbReference type="Pfam" id="PF00535"/>
    </source>
</evidence>
<dbReference type="SUPFAM" id="SSF53448">
    <property type="entry name" value="Nucleotide-diphospho-sugar transferases"/>
    <property type="match status" value="1"/>
</dbReference>
<keyword evidence="7" id="KW-1185">Reference proteome</keyword>
<dbReference type="InterPro" id="IPR001173">
    <property type="entry name" value="Glyco_trans_2-like"/>
</dbReference>
<accession>A0ABZ0PJ04</accession>
<dbReference type="RefSeq" id="WP_318649405.1">
    <property type="nucleotide sequence ID" value="NZ_CP137852.1"/>
</dbReference>
<dbReference type="EMBL" id="CP137852">
    <property type="protein sequence ID" value="WPB85436.1"/>
    <property type="molecule type" value="Genomic_DNA"/>
</dbReference>
<dbReference type="PANTHER" id="PTHR43179:SF12">
    <property type="entry name" value="GALACTOFURANOSYLTRANSFERASE GLFT2"/>
    <property type="match status" value="1"/>
</dbReference>
<keyword evidence="2 6" id="KW-0328">Glycosyltransferase</keyword>
<gene>
    <name evidence="6" type="ORF">R9Z33_00855</name>
</gene>
<feature type="domain" description="Glycosyltransferase 2-like" evidence="5">
    <location>
        <begin position="375"/>
        <end position="478"/>
    </location>
</feature>
<dbReference type="InterPro" id="IPR029044">
    <property type="entry name" value="Nucleotide-diphossugar_trans"/>
</dbReference>
<name>A0ABZ0PJ04_9PROT</name>
<dbReference type="Proteomes" id="UP001305521">
    <property type="component" value="Chromosome"/>
</dbReference>
<dbReference type="Pfam" id="PF00535">
    <property type="entry name" value="Glycos_transf_2"/>
    <property type="match status" value="1"/>
</dbReference>
<comment type="similarity">
    <text evidence="1">Belongs to the glycosyltransferase 2 family.</text>
</comment>